<evidence type="ECO:0000313" key="2">
    <source>
        <dbReference type="EMBL" id="RIH75008.1"/>
    </source>
</evidence>
<dbReference type="PROSITE" id="PS50012">
    <property type="entry name" value="RCC1_3"/>
    <property type="match status" value="1"/>
</dbReference>
<dbReference type="Pfam" id="PF13540">
    <property type="entry name" value="RCC1_2"/>
    <property type="match status" value="1"/>
</dbReference>
<dbReference type="GO" id="GO:0005085">
    <property type="term" value="F:guanyl-nucleotide exchange factor activity"/>
    <property type="evidence" value="ECO:0007669"/>
    <property type="project" value="TreeGrafter"/>
</dbReference>
<evidence type="ECO:0000313" key="3">
    <source>
        <dbReference type="Proteomes" id="UP000265715"/>
    </source>
</evidence>
<keyword evidence="1" id="KW-0732">Signal</keyword>
<dbReference type="InterPro" id="IPR051553">
    <property type="entry name" value="Ran_GTPase-activating"/>
</dbReference>
<dbReference type="PROSITE" id="PS51257">
    <property type="entry name" value="PROKAR_LIPOPROTEIN"/>
    <property type="match status" value="1"/>
</dbReference>
<dbReference type="PANTHER" id="PTHR45982:SF1">
    <property type="entry name" value="REGULATOR OF CHROMOSOME CONDENSATION"/>
    <property type="match status" value="1"/>
</dbReference>
<comment type="caution">
    <text evidence="2">The sequence shown here is derived from an EMBL/GenBank/DDBJ whole genome shotgun (WGS) entry which is preliminary data.</text>
</comment>
<dbReference type="PRINTS" id="PR00633">
    <property type="entry name" value="RCCNDNSATION"/>
</dbReference>
<gene>
    <name evidence="2" type="ORF">Mterra_04021</name>
</gene>
<dbReference type="GO" id="GO:0005737">
    <property type="term" value="C:cytoplasm"/>
    <property type="evidence" value="ECO:0007669"/>
    <property type="project" value="TreeGrafter"/>
</dbReference>
<dbReference type="PANTHER" id="PTHR45982">
    <property type="entry name" value="REGULATOR OF CHROMOSOME CONDENSATION"/>
    <property type="match status" value="1"/>
</dbReference>
<sequence>MKRPTTLIPFLATLLIACLPVKGTVASAQSLRLTPPAATVFAGERLEIAAPEEVAWEASGGTVDPARGRATVYTAPAEPGRYTVTALDPADPARRAVAVVTVLPKPQGYLGYALAGGRSFSAAVARDGTVWWWGQVKDAQSAVPVQLDGVRGARSLAAADSGLAVVTEDGALVWVSGDLKTRRRVDSGVVFADATGYDTVVYVKPDGGLWLFDPSKDARLQRLRVGDRELQQPVAVWTFYRNGPFATLVAIDARGRAWRLDSRSSPDSLRPEPLAVASPRVVQVARLRTPPDTYNDRTYAVLLGEDGRLWYSDPLASLEVRPLEGPGPAVRFVAGSGAVLLAVDEAGEVWRLGGIGGRWARVPGLKDVRQVARGAEHSLAVRSDGSVFAWGKNTSAQLGDGTADDSDTPVEVLGLKARLP</sequence>
<reference evidence="2 3" key="1">
    <citation type="submission" date="2018-08" db="EMBL/GenBank/DDBJ databases">
        <title>Meiothermus terrae DSM 26712 genome sequencing project.</title>
        <authorList>
            <person name="Da Costa M.S."/>
            <person name="Albuquerque L."/>
            <person name="Raposo P."/>
            <person name="Froufe H.J.C."/>
            <person name="Barroso C.S."/>
            <person name="Egas C."/>
        </authorList>
    </citation>
    <scope>NUCLEOTIDE SEQUENCE [LARGE SCALE GENOMIC DNA]</scope>
    <source>
        <strain evidence="2 3">DSM 26712</strain>
    </source>
</reference>
<organism evidence="2 3">
    <name type="scientific">Calidithermus terrae</name>
    <dbReference type="NCBI Taxonomy" id="1408545"/>
    <lineage>
        <taxon>Bacteria</taxon>
        <taxon>Thermotogati</taxon>
        <taxon>Deinococcota</taxon>
        <taxon>Deinococci</taxon>
        <taxon>Thermales</taxon>
        <taxon>Thermaceae</taxon>
        <taxon>Calidithermus</taxon>
    </lineage>
</organism>
<evidence type="ECO:0000256" key="1">
    <source>
        <dbReference type="SAM" id="SignalP"/>
    </source>
</evidence>
<dbReference type="EMBL" id="QXDL01000378">
    <property type="protein sequence ID" value="RIH75008.1"/>
    <property type="molecule type" value="Genomic_DNA"/>
</dbReference>
<feature type="chain" id="PRO_5017323486" evidence="1">
    <location>
        <begin position="29"/>
        <end position="420"/>
    </location>
</feature>
<dbReference type="InterPro" id="IPR000408">
    <property type="entry name" value="Reg_chr_condens"/>
</dbReference>
<dbReference type="Proteomes" id="UP000265715">
    <property type="component" value="Unassembled WGS sequence"/>
</dbReference>
<dbReference type="InterPro" id="IPR009091">
    <property type="entry name" value="RCC1/BLIP-II"/>
</dbReference>
<dbReference type="RefSeq" id="WP_170159777.1">
    <property type="nucleotide sequence ID" value="NZ_QXDL01000378.1"/>
</dbReference>
<keyword evidence="3" id="KW-1185">Reference proteome</keyword>
<dbReference type="AlphaFoldDB" id="A0A399DV17"/>
<protein>
    <submittedName>
        <fullName evidence="2">Regulator of chromosome condensation (RCC1) repeat protein</fullName>
    </submittedName>
</protein>
<name>A0A399DV17_9DEIN</name>
<dbReference type="SUPFAM" id="SSF50985">
    <property type="entry name" value="RCC1/BLIP-II"/>
    <property type="match status" value="1"/>
</dbReference>
<proteinExistence type="predicted"/>
<dbReference type="Gene3D" id="2.130.10.30">
    <property type="entry name" value="Regulator of chromosome condensation 1/beta-lactamase-inhibitor protein II"/>
    <property type="match status" value="2"/>
</dbReference>
<feature type="signal peptide" evidence="1">
    <location>
        <begin position="1"/>
        <end position="28"/>
    </location>
</feature>
<accession>A0A399DV17</accession>